<name>A0AAD9IKI7_PROWI</name>
<dbReference type="Pfam" id="PF09419">
    <property type="entry name" value="PGP_phosphatase"/>
    <property type="match status" value="1"/>
</dbReference>
<sequence length="174" mass="19211">MKWPRQVLSRTRRPALALPHLGIQDLRAVDWAALKQAGFKAAIFDKDNTLTVPYAMDLEPGPATALQTCQQVFGRRQVALFSNSAGLAQFDPEGKEAELLEAALGDVAFGNRHGMLTIRPEPFTVANEPLAVRAARKLEQVCVQRWREQGYTPPAHGLAGPLEAQAGRFLRTWI</sequence>
<comment type="caution">
    <text evidence="1">The sequence shown here is derived from an EMBL/GenBank/DDBJ whole genome shotgun (WGS) entry which is preliminary data.</text>
</comment>
<reference evidence="1" key="1">
    <citation type="submission" date="2021-01" db="EMBL/GenBank/DDBJ databases">
        <authorList>
            <person name="Eckstrom K.M.E."/>
        </authorList>
    </citation>
    <scope>NUCLEOTIDE SEQUENCE</scope>
    <source>
        <strain evidence="1">UVCC 0001</strain>
    </source>
</reference>
<protein>
    <submittedName>
        <fullName evidence="1">Uncharacterized protein</fullName>
    </submittedName>
</protein>
<dbReference type="Proteomes" id="UP001255856">
    <property type="component" value="Unassembled WGS sequence"/>
</dbReference>
<dbReference type="EMBL" id="JASFZW010000003">
    <property type="protein sequence ID" value="KAK2078879.1"/>
    <property type="molecule type" value="Genomic_DNA"/>
</dbReference>
<evidence type="ECO:0000313" key="2">
    <source>
        <dbReference type="Proteomes" id="UP001255856"/>
    </source>
</evidence>
<organism evidence="1 2">
    <name type="scientific">Prototheca wickerhamii</name>
    <dbReference type="NCBI Taxonomy" id="3111"/>
    <lineage>
        <taxon>Eukaryota</taxon>
        <taxon>Viridiplantae</taxon>
        <taxon>Chlorophyta</taxon>
        <taxon>core chlorophytes</taxon>
        <taxon>Trebouxiophyceae</taxon>
        <taxon>Chlorellales</taxon>
        <taxon>Chlorellaceae</taxon>
        <taxon>Prototheca</taxon>
    </lineage>
</organism>
<accession>A0AAD9IKI7</accession>
<dbReference type="InterPro" id="IPR027706">
    <property type="entry name" value="PGP_Pase"/>
</dbReference>
<keyword evidence="2" id="KW-1185">Reference proteome</keyword>
<proteinExistence type="predicted"/>
<dbReference type="AlphaFoldDB" id="A0AAD9IKI7"/>
<gene>
    <name evidence="1" type="ORF">QBZ16_002569</name>
</gene>
<evidence type="ECO:0000313" key="1">
    <source>
        <dbReference type="EMBL" id="KAK2078879.1"/>
    </source>
</evidence>
<dbReference type="GO" id="GO:0008962">
    <property type="term" value="F:phosphatidylglycerophosphatase activity"/>
    <property type="evidence" value="ECO:0007669"/>
    <property type="project" value="InterPro"/>
</dbReference>